<protein>
    <submittedName>
        <fullName evidence="1">Uncharacterized protein</fullName>
    </submittedName>
</protein>
<evidence type="ECO:0000313" key="1">
    <source>
        <dbReference type="EMBL" id="JAD55723.1"/>
    </source>
</evidence>
<sequence>MYIKYKFTVNIPYILCTLSIC</sequence>
<name>A0A0A9B0S1_ARUDO</name>
<accession>A0A0A9B0S1</accession>
<reference evidence="1" key="1">
    <citation type="submission" date="2014-09" db="EMBL/GenBank/DDBJ databases">
        <authorList>
            <person name="Magalhaes I.L.F."/>
            <person name="Oliveira U."/>
            <person name="Santos F.R."/>
            <person name="Vidigal T.H.D.A."/>
            <person name="Brescovit A.D."/>
            <person name="Santos A.J."/>
        </authorList>
    </citation>
    <scope>NUCLEOTIDE SEQUENCE</scope>
    <source>
        <tissue evidence="1">Shoot tissue taken approximately 20 cm above the soil surface</tissue>
    </source>
</reference>
<dbReference type="EMBL" id="GBRH01242172">
    <property type="protein sequence ID" value="JAD55723.1"/>
    <property type="molecule type" value="Transcribed_RNA"/>
</dbReference>
<reference evidence="1" key="2">
    <citation type="journal article" date="2015" name="Data Brief">
        <title>Shoot transcriptome of the giant reed, Arundo donax.</title>
        <authorList>
            <person name="Barrero R.A."/>
            <person name="Guerrero F.D."/>
            <person name="Moolhuijzen P."/>
            <person name="Goolsby J.A."/>
            <person name="Tidwell J."/>
            <person name="Bellgard S.E."/>
            <person name="Bellgard M.I."/>
        </authorList>
    </citation>
    <scope>NUCLEOTIDE SEQUENCE</scope>
    <source>
        <tissue evidence="1">Shoot tissue taken approximately 20 cm above the soil surface</tissue>
    </source>
</reference>
<dbReference type="AlphaFoldDB" id="A0A0A9B0S1"/>
<organism evidence="1">
    <name type="scientific">Arundo donax</name>
    <name type="common">Giant reed</name>
    <name type="synonym">Donax arundinaceus</name>
    <dbReference type="NCBI Taxonomy" id="35708"/>
    <lineage>
        <taxon>Eukaryota</taxon>
        <taxon>Viridiplantae</taxon>
        <taxon>Streptophyta</taxon>
        <taxon>Embryophyta</taxon>
        <taxon>Tracheophyta</taxon>
        <taxon>Spermatophyta</taxon>
        <taxon>Magnoliopsida</taxon>
        <taxon>Liliopsida</taxon>
        <taxon>Poales</taxon>
        <taxon>Poaceae</taxon>
        <taxon>PACMAD clade</taxon>
        <taxon>Arundinoideae</taxon>
        <taxon>Arundineae</taxon>
        <taxon>Arundo</taxon>
    </lineage>
</organism>
<proteinExistence type="predicted"/>